<dbReference type="EMBL" id="AP013029">
    <property type="protein sequence ID" value="BAN59704.1"/>
    <property type="molecule type" value="Genomic_DNA"/>
</dbReference>
<sequence>MEKVKAYLLDNMEELKDVVREVNSWNNELEHLDYQYNDEEFFNVFFEGKPMEAVRAATYGDYRYTDDYVKFDGYSNLVSVSEYDMEEELKENIEEIMDALESNLPNLTLSDELTALINEEEEEEEEEEE</sequence>
<dbReference type="KEGG" id="vg:16511370"/>
<feature type="coiled-coil region" evidence="1">
    <location>
        <begin position="83"/>
        <end position="129"/>
    </location>
</feature>
<accession>S6ANA2</accession>
<dbReference type="RefSeq" id="YP_008318261.1">
    <property type="nucleotide sequence ID" value="NC_021856.1"/>
</dbReference>
<evidence type="ECO:0000313" key="2">
    <source>
        <dbReference type="EMBL" id="BAN59493.1"/>
    </source>
</evidence>
<evidence type="ECO:0000256" key="1">
    <source>
        <dbReference type="SAM" id="Coils"/>
    </source>
</evidence>
<dbReference type="Proteomes" id="UP000014701">
    <property type="component" value="Segment"/>
</dbReference>
<reference evidence="2 3" key="1">
    <citation type="submission" date="2013-02" db="EMBL/GenBank/DDBJ databases">
        <title>phiNIT1 genome sequensing.</title>
        <authorList>
            <person name="Ozaki T."/>
            <person name="Kaneko J."/>
        </authorList>
    </citation>
    <scope>NUCLEOTIDE SEQUENCE [LARGE SCALE GENOMIC DNA]</scope>
    <source>
        <strain evidence="2">PhiNIT1</strain>
    </source>
</reference>
<dbReference type="OrthoDB" id="19095at10239"/>
<dbReference type="GeneID" id="16511370"/>
<dbReference type="GeneID" id="16511438"/>
<name>S6ANA2_9CAUD</name>
<dbReference type="EMBL" id="AP013029">
    <property type="protein sequence ID" value="BAN59493.1"/>
    <property type="molecule type" value="Genomic_DNA"/>
</dbReference>
<keyword evidence="1" id="KW-0175">Coiled coil</keyword>
<proteinExistence type="predicted"/>
<evidence type="ECO:0000313" key="3">
    <source>
        <dbReference type="Proteomes" id="UP000014701"/>
    </source>
</evidence>
<protein>
    <submittedName>
        <fullName evidence="2">Uncharacterized protein</fullName>
    </submittedName>
</protein>
<keyword evidence="3" id="KW-1185">Reference proteome</keyword>
<gene>
    <name evidence="2" type="primary">orf129a</name>
</gene>
<dbReference type="RefSeq" id="YP_008318472.1">
    <property type="nucleotide sequence ID" value="NC_021856.1"/>
</dbReference>
<dbReference type="KEGG" id="vg:16511438"/>
<organism evidence="2 3">
    <name type="scientific">Bacillus phage phiNIT1</name>
    <dbReference type="NCBI Taxonomy" id="207656"/>
    <lineage>
        <taxon>Viruses</taxon>
        <taxon>Duplodnaviria</taxon>
        <taxon>Heunggongvirae</taxon>
        <taxon>Uroviricota</taxon>
        <taxon>Caudoviricetes</taxon>
        <taxon>Herelleviridae</taxon>
        <taxon>Bastillevirinae</taxon>
        <taxon>Nitunavirus</taxon>
        <taxon>Nitunavirus NIT1</taxon>
    </lineage>
</organism>